<name>A0ABU1UDW6_9MICC</name>
<protein>
    <submittedName>
        <fullName evidence="1">2-methylisocitrate lyase-like PEP mutase family enzyme</fullName>
    </submittedName>
</protein>
<dbReference type="EMBL" id="JAVDVQ010000010">
    <property type="protein sequence ID" value="MDR7083398.1"/>
    <property type="molecule type" value="Genomic_DNA"/>
</dbReference>
<evidence type="ECO:0000313" key="2">
    <source>
        <dbReference type="Proteomes" id="UP001252243"/>
    </source>
</evidence>
<gene>
    <name evidence="1" type="ORF">J2X01_002692</name>
</gene>
<dbReference type="InterPro" id="IPR015813">
    <property type="entry name" value="Pyrv/PenolPyrv_kinase-like_dom"/>
</dbReference>
<dbReference type="Pfam" id="PF13714">
    <property type="entry name" value="PEP_mutase"/>
    <property type="match status" value="1"/>
</dbReference>
<dbReference type="SUPFAM" id="SSF51621">
    <property type="entry name" value="Phosphoenolpyruvate/pyruvate domain"/>
    <property type="match status" value="1"/>
</dbReference>
<dbReference type="Gene3D" id="3.20.20.60">
    <property type="entry name" value="Phosphoenolpyruvate-binding domains"/>
    <property type="match status" value="1"/>
</dbReference>
<dbReference type="Proteomes" id="UP001252243">
    <property type="component" value="Unassembled WGS sequence"/>
</dbReference>
<dbReference type="CDD" id="cd00377">
    <property type="entry name" value="ICL_PEPM"/>
    <property type="match status" value="1"/>
</dbReference>
<comment type="caution">
    <text evidence="1">The sequence shown here is derived from an EMBL/GenBank/DDBJ whole genome shotgun (WGS) entry which is preliminary data.</text>
</comment>
<organism evidence="1 2">
    <name type="scientific">Arthrobacter ginsengisoli</name>
    <dbReference type="NCBI Taxonomy" id="1356565"/>
    <lineage>
        <taxon>Bacteria</taxon>
        <taxon>Bacillati</taxon>
        <taxon>Actinomycetota</taxon>
        <taxon>Actinomycetes</taxon>
        <taxon>Micrococcales</taxon>
        <taxon>Micrococcaceae</taxon>
        <taxon>Arthrobacter</taxon>
    </lineage>
</organism>
<dbReference type="InterPro" id="IPR040442">
    <property type="entry name" value="Pyrv_kinase-like_dom_sf"/>
</dbReference>
<dbReference type="InterPro" id="IPR039556">
    <property type="entry name" value="ICL/PEPM"/>
</dbReference>
<sequence length="296" mass="31623">MKNSLRTLIAEPGPVVAPGVHDALGACLSAAAGAAAVAISGFGVSASKLGSPDIGLLTLTEMVAAAREISASVDVPVMCDGDTGYGDSNNVRRAVTEFEAAGVASLMLEDQVSPKRCSLQGGVRVVDLDEYLPKLHGALDARRSDEFLIVARTDARAQHGLGEAIRRGRIYAEMGADIVFVEGIKTIDEAKRIRDGIPEVPLLYNIQEDSEYPYLLPGQAYDLGFQVIMYPIALTRLYAHAATQYLKALLKGEDTNLFVKDMADVSALEDAVHLADWRRHETEALNASAPSLLTSL</sequence>
<proteinExistence type="predicted"/>
<dbReference type="PANTHER" id="PTHR42905:SF5">
    <property type="entry name" value="CARBOXYVINYL-CARBOXYPHOSPHONATE PHOSPHORYLMUTASE, CHLOROPLASTIC"/>
    <property type="match status" value="1"/>
</dbReference>
<reference evidence="1 2" key="1">
    <citation type="submission" date="2023-07" db="EMBL/GenBank/DDBJ databases">
        <title>Sorghum-associated microbial communities from plants grown in Nebraska, USA.</title>
        <authorList>
            <person name="Schachtman D."/>
        </authorList>
    </citation>
    <scope>NUCLEOTIDE SEQUENCE [LARGE SCALE GENOMIC DNA]</scope>
    <source>
        <strain evidence="1 2">BE167</strain>
    </source>
</reference>
<keyword evidence="2" id="KW-1185">Reference proteome</keyword>
<dbReference type="RefSeq" id="WP_310058018.1">
    <property type="nucleotide sequence ID" value="NZ_JAVDVQ010000010.1"/>
</dbReference>
<accession>A0ABU1UDW6</accession>
<dbReference type="PANTHER" id="PTHR42905">
    <property type="entry name" value="PHOSPHOENOLPYRUVATE CARBOXYLASE"/>
    <property type="match status" value="1"/>
</dbReference>
<evidence type="ECO:0000313" key="1">
    <source>
        <dbReference type="EMBL" id="MDR7083398.1"/>
    </source>
</evidence>